<evidence type="ECO:0000256" key="1">
    <source>
        <dbReference type="SAM" id="MobiDB-lite"/>
    </source>
</evidence>
<sequence length="250" mass="28384">MIEHKPDRYEMNEPPPPYSPAPQKEECRILSNINNQKFAQAHNHNHSNFTSTVIQSRHRFPRKFGIYYAADSTVDFVITLHADDPRIIFYISGHAGSSSSQPSLVLHSKPQSSSPPLATADLHFFSETVAIKIYDNPNSIVKAQSATTSNSNMMFVVQVPGRNQREQFAWKSIKKRELVFFDSKLNGMKLVNCKTGEILATWTRAILSSRKLGKMCFLGEDRNNLGERFELMAVITLLSILEREKRKDGL</sequence>
<proteinExistence type="predicted"/>
<feature type="region of interest" description="Disordered" evidence="1">
    <location>
        <begin position="1"/>
        <end position="23"/>
    </location>
</feature>
<name>A0A420HSL4_9PEZI</name>
<organism evidence="2 3">
    <name type="scientific">Erysiphe neolycopersici</name>
    <dbReference type="NCBI Taxonomy" id="212602"/>
    <lineage>
        <taxon>Eukaryota</taxon>
        <taxon>Fungi</taxon>
        <taxon>Dikarya</taxon>
        <taxon>Ascomycota</taxon>
        <taxon>Pezizomycotina</taxon>
        <taxon>Leotiomycetes</taxon>
        <taxon>Erysiphales</taxon>
        <taxon>Erysiphaceae</taxon>
        <taxon>Erysiphe</taxon>
    </lineage>
</organism>
<dbReference type="EMBL" id="MCFK01005154">
    <property type="protein sequence ID" value="RKF60387.1"/>
    <property type="molecule type" value="Genomic_DNA"/>
</dbReference>
<evidence type="ECO:0000313" key="3">
    <source>
        <dbReference type="Proteomes" id="UP000286134"/>
    </source>
</evidence>
<feature type="compositionally biased region" description="Basic and acidic residues" evidence="1">
    <location>
        <begin position="1"/>
        <end position="11"/>
    </location>
</feature>
<dbReference type="Proteomes" id="UP000286134">
    <property type="component" value="Unassembled WGS sequence"/>
</dbReference>
<accession>A0A420HSL4</accession>
<keyword evidence="3" id="KW-1185">Reference proteome</keyword>
<protein>
    <submittedName>
        <fullName evidence="2">Uncharacterized protein</fullName>
    </submittedName>
</protein>
<comment type="caution">
    <text evidence="2">The sequence shown here is derived from an EMBL/GenBank/DDBJ whole genome shotgun (WGS) entry which is preliminary data.</text>
</comment>
<gene>
    <name evidence="2" type="ORF">OnM2_051033</name>
</gene>
<dbReference type="AlphaFoldDB" id="A0A420HSL4"/>
<reference evidence="2 3" key="1">
    <citation type="journal article" date="2018" name="BMC Genomics">
        <title>Comparative genome analyses reveal sequence features reflecting distinct modes of host-adaptation between dicot and monocot powdery mildew.</title>
        <authorList>
            <person name="Wu Y."/>
            <person name="Ma X."/>
            <person name="Pan Z."/>
            <person name="Kale S.D."/>
            <person name="Song Y."/>
            <person name="King H."/>
            <person name="Zhang Q."/>
            <person name="Presley C."/>
            <person name="Deng X."/>
            <person name="Wei C.I."/>
            <person name="Xiao S."/>
        </authorList>
    </citation>
    <scope>NUCLEOTIDE SEQUENCE [LARGE SCALE GENOMIC DNA]</scope>
    <source>
        <strain evidence="2">UMSG2</strain>
    </source>
</reference>
<dbReference type="OrthoDB" id="3431997at2759"/>
<evidence type="ECO:0000313" key="2">
    <source>
        <dbReference type="EMBL" id="RKF60387.1"/>
    </source>
</evidence>